<feature type="domain" description="Stress-response A/B barrel" evidence="2">
    <location>
        <begin position="4"/>
        <end position="97"/>
    </location>
</feature>
<evidence type="ECO:0000313" key="3">
    <source>
        <dbReference type="EMBL" id="GAA4613655.1"/>
    </source>
</evidence>
<proteinExistence type="predicted"/>
<comment type="caution">
    <text evidence="3">The sequence shown here is derived from an EMBL/GenBank/DDBJ whole genome shotgun (WGS) entry which is preliminary data.</text>
</comment>
<dbReference type="InterPro" id="IPR011008">
    <property type="entry name" value="Dimeric_a/b-barrel"/>
</dbReference>
<dbReference type="Pfam" id="PF07876">
    <property type="entry name" value="Dabb"/>
    <property type="match status" value="1"/>
</dbReference>
<evidence type="ECO:0000259" key="2">
    <source>
        <dbReference type="PROSITE" id="PS51502"/>
    </source>
</evidence>
<sequence length="99" mass="11217">MAGFRHVVIFRWNENATDERKRDLVERLTALPGAIPEIEDYHVGDDAGVNAGNFDFAVVADFADRDAYAVYRDHPVHRAVIDEYVTPILAERAAVQYEL</sequence>
<dbReference type="SMART" id="SM00886">
    <property type="entry name" value="Dabb"/>
    <property type="match status" value="1"/>
</dbReference>
<accession>A0ABP8TTP7</accession>
<name>A0ABP8TTP7_9ACTN</name>
<reference evidence="4" key="1">
    <citation type="journal article" date="2019" name="Int. J. Syst. Evol. Microbiol.">
        <title>The Global Catalogue of Microorganisms (GCM) 10K type strain sequencing project: providing services to taxonomists for standard genome sequencing and annotation.</title>
        <authorList>
            <consortium name="The Broad Institute Genomics Platform"/>
            <consortium name="The Broad Institute Genome Sequencing Center for Infectious Disease"/>
            <person name="Wu L."/>
            <person name="Ma J."/>
        </authorList>
    </citation>
    <scope>NUCLEOTIDE SEQUENCE [LARGE SCALE GENOMIC DNA]</scope>
    <source>
        <strain evidence="4">JCM 17938</strain>
    </source>
</reference>
<dbReference type="InterPro" id="IPR044662">
    <property type="entry name" value="HS1/DABB1-like"/>
</dbReference>
<organism evidence="3 4">
    <name type="scientific">Actinoallomurus liliacearum</name>
    <dbReference type="NCBI Taxonomy" id="1080073"/>
    <lineage>
        <taxon>Bacteria</taxon>
        <taxon>Bacillati</taxon>
        <taxon>Actinomycetota</taxon>
        <taxon>Actinomycetes</taxon>
        <taxon>Streptosporangiales</taxon>
        <taxon>Thermomonosporaceae</taxon>
        <taxon>Actinoallomurus</taxon>
    </lineage>
</organism>
<protein>
    <recommendedName>
        <fullName evidence="2">Stress-response A/B barrel domain-containing protein</fullName>
    </recommendedName>
</protein>
<keyword evidence="4" id="KW-1185">Reference proteome</keyword>
<dbReference type="PROSITE" id="PS51502">
    <property type="entry name" value="S_R_A_B_BARREL"/>
    <property type="match status" value="1"/>
</dbReference>
<dbReference type="PANTHER" id="PTHR33178">
    <property type="match status" value="1"/>
</dbReference>
<dbReference type="Proteomes" id="UP001500212">
    <property type="component" value="Unassembled WGS sequence"/>
</dbReference>
<dbReference type="Gene3D" id="3.30.70.100">
    <property type="match status" value="1"/>
</dbReference>
<dbReference type="SUPFAM" id="SSF54909">
    <property type="entry name" value="Dimeric alpha+beta barrel"/>
    <property type="match status" value="1"/>
</dbReference>
<dbReference type="RefSeq" id="WP_345361696.1">
    <property type="nucleotide sequence ID" value="NZ_BAABHJ010000023.1"/>
</dbReference>
<dbReference type="InterPro" id="IPR013097">
    <property type="entry name" value="Dabb"/>
</dbReference>
<evidence type="ECO:0000313" key="4">
    <source>
        <dbReference type="Proteomes" id="UP001500212"/>
    </source>
</evidence>
<comment type="subunit">
    <text evidence="1">Homodimer.</text>
</comment>
<gene>
    <name evidence="3" type="ORF">GCM10023195_59240</name>
</gene>
<dbReference type="PANTHER" id="PTHR33178:SF10">
    <property type="entry name" value="STRESS-RESPONSE A_B BARREL DOMAIN-CONTAINING PROTEIN"/>
    <property type="match status" value="1"/>
</dbReference>
<dbReference type="EMBL" id="BAABHJ010000023">
    <property type="protein sequence ID" value="GAA4613655.1"/>
    <property type="molecule type" value="Genomic_DNA"/>
</dbReference>
<evidence type="ECO:0000256" key="1">
    <source>
        <dbReference type="ARBA" id="ARBA00011738"/>
    </source>
</evidence>